<feature type="transmembrane region" description="Helical" evidence="5">
    <location>
        <begin position="204"/>
        <end position="224"/>
    </location>
</feature>
<evidence type="ECO:0000256" key="2">
    <source>
        <dbReference type="ARBA" id="ARBA00022692"/>
    </source>
</evidence>
<name>A0A1D8AUK3_9BACT</name>
<feature type="transmembrane region" description="Helical" evidence="5">
    <location>
        <begin position="58"/>
        <end position="80"/>
    </location>
</feature>
<dbReference type="GO" id="GO:0016020">
    <property type="term" value="C:membrane"/>
    <property type="evidence" value="ECO:0007669"/>
    <property type="project" value="UniProtKB-SubCell"/>
</dbReference>
<feature type="transmembrane region" description="Helical" evidence="5">
    <location>
        <begin position="182"/>
        <end position="198"/>
    </location>
</feature>
<feature type="transmembrane region" description="Helical" evidence="5">
    <location>
        <begin position="353"/>
        <end position="374"/>
    </location>
</feature>
<dbReference type="PANTHER" id="PTHR37422">
    <property type="entry name" value="TEICHURONIC ACID BIOSYNTHESIS PROTEIN TUAE"/>
    <property type="match status" value="1"/>
</dbReference>
<feature type="transmembrane region" description="Helical" evidence="5">
    <location>
        <begin position="231"/>
        <end position="250"/>
    </location>
</feature>
<dbReference type="STRING" id="1838286.Verru16b_01619"/>
<evidence type="ECO:0000256" key="3">
    <source>
        <dbReference type="ARBA" id="ARBA00022989"/>
    </source>
</evidence>
<feature type="transmembrane region" description="Helical" evidence="5">
    <location>
        <begin position="26"/>
        <end position="46"/>
    </location>
</feature>
<keyword evidence="7" id="KW-0436">Ligase</keyword>
<evidence type="ECO:0000259" key="6">
    <source>
        <dbReference type="Pfam" id="PF04932"/>
    </source>
</evidence>
<feature type="transmembrane region" description="Helical" evidence="5">
    <location>
        <begin position="320"/>
        <end position="341"/>
    </location>
</feature>
<feature type="transmembrane region" description="Helical" evidence="5">
    <location>
        <begin position="380"/>
        <end position="400"/>
    </location>
</feature>
<dbReference type="InterPro" id="IPR007016">
    <property type="entry name" value="O-antigen_ligase-rel_domated"/>
</dbReference>
<organism evidence="7 8">
    <name type="scientific">Lacunisphaera limnophila</name>
    <dbReference type="NCBI Taxonomy" id="1838286"/>
    <lineage>
        <taxon>Bacteria</taxon>
        <taxon>Pseudomonadati</taxon>
        <taxon>Verrucomicrobiota</taxon>
        <taxon>Opitutia</taxon>
        <taxon>Opitutales</taxon>
        <taxon>Opitutaceae</taxon>
        <taxon>Lacunisphaera</taxon>
    </lineage>
</organism>
<evidence type="ECO:0000313" key="8">
    <source>
        <dbReference type="Proteomes" id="UP000095228"/>
    </source>
</evidence>
<accession>A0A1D8AUK3</accession>
<keyword evidence="8" id="KW-1185">Reference proteome</keyword>
<evidence type="ECO:0000256" key="5">
    <source>
        <dbReference type="SAM" id="Phobius"/>
    </source>
</evidence>
<evidence type="ECO:0000313" key="7">
    <source>
        <dbReference type="EMBL" id="AOS44556.1"/>
    </source>
</evidence>
<dbReference type="AlphaFoldDB" id="A0A1D8AUK3"/>
<feature type="transmembrane region" description="Helical" evidence="5">
    <location>
        <begin position="152"/>
        <end position="170"/>
    </location>
</feature>
<sequence length="785" mass="83534">MSLAAVGTVALTLVHPSSTRQFSWPWILVLQGIWLAPLAALGLGLATQPNWRRPERGLLAGLILLAVTALVSAGLSPYAGASLPRVWPTLGGVAAYLWLHHWITQENQTSGRTGLITRALAGIGAVLTGVSLVGWIARPGAFSWSVRNDFPFGHSIQLAGAMLLLLPWLLHAAWGTRGWRRAGWLAAAATGTLVLLVTSSRSAALAAGIVAVTGTAWAVLRAGWSRRQQGLLVLAALAVLLVTVLANPRLRELAVRGTWSETARESNTQRSAMLEAGRLMGVDRPVTGWGPGTVPLVYPTLRHRLAAGVDNVLQLHSTPAQLWATLGLPGLTALALLLWAAARRGARLWRLTVPDSPALAAAAALAGYGLFALTDHQLDLPALNALLVVNAALLLAGGSAGSSSRGGPTFRLVAAGAVLLAGVIPLWPTLRDLAGRYRYHQTLILLANGRLAPALDRLASAARLAPHDPYYRHQAAGLLLSQHGATPGVAERAVLLDQAATELTASLAAGIFTEYAHFNLGWIALERADAAAANRHFRATLQESPHRRGAYFGLGLALRAAGREADAIRAFALEWLNDPAALTAPLWAWPAFAPLRPQVEAEANRMLDELAAGQPAAPYVRDLWRWWLHGGRPPAAGYNPETDRFVRTLAAVLDGSPLPAAAAPDPWDRLLRAWHAPEPGAAFLPFTPRQPGLAAALARRAARHPPPAVHDFLTSGIDEEPALLATERANRPGYGVLALHPDGPILIDLYVRQQNRLVSEFASTLFPPKGWIPAANLLTRLPPAP</sequence>
<feature type="domain" description="O-antigen ligase-related" evidence="6">
    <location>
        <begin position="187"/>
        <end position="334"/>
    </location>
</feature>
<reference evidence="7 8" key="1">
    <citation type="submission" date="2016-06" db="EMBL/GenBank/DDBJ databases">
        <title>Three novel species with peptidoglycan cell walls form the new genus Lacunisphaera gen. nov. in the family Opitutaceae of the verrucomicrobial subdivision 4.</title>
        <authorList>
            <person name="Rast P."/>
            <person name="Gloeckner I."/>
            <person name="Jogler M."/>
            <person name="Boedeker C."/>
            <person name="Jeske O."/>
            <person name="Wiegand S."/>
            <person name="Reinhardt R."/>
            <person name="Schumann P."/>
            <person name="Rohde M."/>
            <person name="Spring S."/>
            <person name="Gloeckner F.O."/>
            <person name="Jogler C."/>
        </authorList>
    </citation>
    <scope>NUCLEOTIDE SEQUENCE [LARGE SCALE GENOMIC DNA]</scope>
    <source>
        <strain evidence="7 8">IG16b</strain>
    </source>
</reference>
<dbReference type="Proteomes" id="UP000095228">
    <property type="component" value="Chromosome"/>
</dbReference>
<evidence type="ECO:0000256" key="1">
    <source>
        <dbReference type="ARBA" id="ARBA00004141"/>
    </source>
</evidence>
<dbReference type="SUPFAM" id="SSF48452">
    <property type="entry name" value="TPR-like"/>
    <property type="match status" value="1"/>
</dbReference>
<dbReference type="KEGG" id="obg:Verru16b_01619"/>
<dbReference type="InterPro" id="IPR051533">
    <property type="entry name" value="WaaL-like"/>
</dbReference>
<feature type="transmembrane region" description="Helical" evidence="5">
    <location>
        <begin position="412"/>
        <end position="430"/>
    </location>
</feature>
<protein>
    <submittedName>
        <fullName evidence="7">O-Antigen ligase</fullName>
    </submittedName>
</protein>
<evidence type="ECO:0000256" key="4">
    <source>
        <dbReference type="ARBA" id="ARBA00023136"/>
    </source>
</evidence>
<dbReference type="Pfam" id="PF04932">
    <property type="entry name" value="Wzy_C"/>
    <property type="match status" value="1"/>
</dbReference>
<dbReference type="GO" id="GO:0016874">
    <property type="term" value="F:ligase activity"/>
    <property type="evidence" value="ECO:0007669"/>
    <property type="project" value="UniProtKB-KW"/>
</dbReference>
<dbReference type="RefSeq" id="WP_069961794.1">
    <property type="nucleotide sequence ID" value="NZ_CP016094.1"/>
</dbReference>
<feature type="transmembrane region" description="Helical" evidence="5">
    <location>
        <begin position="86"/>
        <end position="103"/>
    </location>
</feature>
<dbReference type="Gene3D" id="1.25.40.10">
    <property type="entry name" value="Tetratricopeptide repeat domain"/>
    <property type="match status" value="1"/>
</dbReference>
<dbReference type="OrthoDB" id="194035at2"/>
<proteinExistence type="predicted"/>
<comment type="subcellular location">
    <subcellularLocation>
        <location evidence="1">Membrane</location>
        <topology evidence="1">Multi-pass membrane protein</topology>
    </subcellularLocation>
</comment>
<keyword evidence="3 5" id="KW-1133">Transmembrane helix</keyword>
<feature type="transmembrane region" description="Helical" evidence="5">
    <location>
        <begin position="115"/>
        <end position="137"/>
    </location>
</feature>
<keyword evidence="2 5" id="KW-0812">Transmembrane</keyword>
<gene>
    <name evidence="7" type="ORF">Verru16b_01619</name>
</gene>
<dbReference type="EMBL" id="CP016094">
    <property type="protein sequence ID" value="AOS44556.1"/>
    <property type="molecule type" value="Genomic_DNA"/>
</dbReference>
<keyword evidence="4 5" id="KW-0472">Membrane</keyword>
<dbReference type="PANTHER" id="PTHR37422:SF23">
    <property type="entry name" value="TEICHURONIC ACID BIOSYNTHESIS PROTEIN TUAE"/>
    <property type="match status" value="1"/>
</dbReference>
<dbReference type="InterPro" id="IPR011990">
    <property type="entry name" value="TPR-like_helical_dom_sf"/>
</dbReference>